<dbReference type="RefSeq" id="WP_271943911.1">
    <property type="nucleotide sequence ID" value="NZ_JAQLTZ010000014.1"/>
</dbReference>
<evidence type="ECO:0000313" key="4">
    <source>
        <dbReference type="Proteomes" id="UP001210528"/>
    </source>
</evidence>
<dbReference type="Pfam" id="PF13439">
    <property type="entry name" value="Glyco_transf_4"/>
    <property type="match status" value="1"/>
</dbReference>
<dbReference type="InterPro" id="IPR001296">
    <property type="entry name" value="Glyco_trans_1"/>
</dbReference>
<protein>
    <submittedName>
        <fullName evidence="3">Glycosyltransferase family 4 protein</fullName>
    </submittedName>
</protein>
<dbReference type="CDD" id="cd03801">
    <property type="entry name" value="GT4_PimA-like"/>
    <property type="match status" value="1"/>
</dbReference>
<keyword evidence="4" id="KW-1185">Reference proteome</keyword>
<gene>
    <name evidence="3" type="ORF">PM085_17495</name>
</gene>
<dbReference type="Proteomes" id="UP001210528">
    <property type="component" value="Unassembled WGS sequence"/>
</dbReference>
<feature type="domain" description="Glycosyltransferase subfamily 4-like N-terminal" evidence="2">
    <location>
        <begin position="18"/>
        <end position="198"/>
    </location>
</feature>
<dbReference type="SUPFAM" id="SSF53756">
    <property type="entry name" value="UDP-Glycosyltransferase/glycogen phosphorylase"/>
    <property type="match status" value="1"/>
</dbReference>
<dbReference type="Pfam" id="PF00534">
    <property type="entry name" value="Glycos_transf_1"/>
    <property type="match status" value="1"/>
</dbReference>
<reference evidence="3 4" key="1">
    <citation type="submission" date="2023-01" db="EMBL/GenBank/DDBJ databases">
        <title>Halorubrum ezzemoulense from Santa Pola, Spain.</title>
        <authorList>
            <person name="Feng Y."/>
            <person name="Louyakis A.S."/>
            <person name="Gogarten J.P."/>
        </authorList>
    </citation>
    <scope>NUCLEOTIDE SEQUENCE [LARGE SCALE GENOMIC DNA]</scope>
    <source>
        <strain evidence="3 4">AMM015</strain>
    </source>
</reference>
<dbReference type="PANTHER" id="PTHR45947">
    <property type="entry name" value="SULFOQUINOVOSYL TRANSFERASE SQD2"/>
    <property type="match status" value="1"/>
</dbReference>
<feature type="domain" description="Glycosyl transferase family 1" evidence="1">
    <location>
        <begin position="211"/>
        <end position="375"/>
    </location>
</feature>
<sequence length="404" mass="45450">MEQLGILYYVGSFPKLSESFILNEISELTRRGHNVAVFALNNPDEEVTHNEYEDVRVPVYYANTSYADLPELFSRKPLQMGIYQLNDGFFKMLSPKQAGHNLLLGRRCSEFIGSLEFSVDVIHGHFANPNKVGGMLAARDHDISCTVTAHAVEIFKHPNVDRIQYVCDVMDHVVVPSEYNRRYLREKIGVQNDITVIPATTRIDKFKPSGSTVKNRFLTVARLVEKKGIQFAIEAVNSLIGQGYNIEYHIIGTGNQREQLRKQVKKYGIGDSVNFLGHVTDERLRQELSEACVFVLPCIIAENGDRDAMPVALKEAMASETVCVSTTVSAIPELITDGENGRLVPPKEPEMLAEALKQLLRNPKIRQDLAQNGRDTVHKKFKIRNSVDRLEDVFSSVMSAENNK</sequence>
<organism evidence="3 4">
    <name type="scientific">Halorubrum ezzemoulense</name>
    <name type="common">Halorubrum chaoviator</name>
    <dbReference type="NCBI Taxonomy" id="337243"/>
    <lineage>
        <taxon>Archaea</taxon>
        <taxon>Methanobacteriati</taxon>
        <taxon>Methanobacteriota</taxon>
        <taxon>Stenosarchaea group</taxon>
        <taxon>Halobacteria</taxon>
        <taxon>Halobacteriales</taxon>
        <taxon>Haloferacaceae</taxon>
        <taxon>Halorubrum</taxon>
    </lineage>
</organism>
<evidence type="ECO:0000259" key="2">
    <source>
        <dbReference type="Pfam" id="PF13439"/>
    </source>
</evidence>
<accession>A0ABT4Z7H2</accession>
<dbReference type="InterPro" id="IPR028098">
    <property type="entry name" value="Glyco_trans_4-like_N"/>
</dbReference>
<dbReference type="Gene3D" id="3.40.50.2000">
    <property type="entry name" value="Glycogen Phosphorylase B"/>
    <property type="match status" value="2"/>
</dbReference>
<comment type="caution">
    <text evidence="3">The sequence shown here is derived from an EMBL/GenBank/DDBJ whole genome shotgun (WGS) entry which is preliminary data.</text>
</comment>
<proteinExistence type="predicted"/>
<evidence type="ECO:0000313" key="3">
    <source>
        <dbReference type="EMBL" id="MDB2294022.1"/>
    </source>
</evidence>
<dbReference type="PANTHER" id="PTHR45947:SF14">
    <property type="entry name" value="SLL1723 PROTEIN"/>
    <property type="match status" value="1"/>
</dbReference>
<name>A0ABT4Z7H2_HALEZ</name>
<dbReference type="InterPro" id="IPR050194">
    <property type="entry name" value="Glycosyltransferase_grp1"/>
</dbReference>
<evidence type="ECO:0000259" key="1">
    <source>
        <dbReference type="Pfam" id="PF00534"/>
    </source>
</evidence>
<dbReference type="EMBL" id="JAQLUK010000047">
    <property type="protein sequence ID" value="MDB2294022.1"/>
    <property type="molecule type" value="Genomic_DNA"/>
</dbReference>